<dbReference type="PANTHER" id="PTHR45790:SF3">
    <property type="entry name" value="S-ADENOSYL-L-METHIONINE-DEPENDENT UROPORPHYRINOGEN III METHYLTRANSFERASE, CHLOROPLASTIC"/>
    <property type="match status" value="1"/>
</dbReference>
<evidence type="ECO:0000256" key="5">
    <source>
        <dbReference type="ARBA" id="ARBA00023244"/>
    </source>
</evidence>
<protein>
    <recommendedName>
        <fullName evidence="1">uroporphyrinogen-III C-methyltransferase</fullName>
        <ecNumber evidence="1">2.1.1.107</ecNumber>
    </recommendedName>
</protein>
<dbReference type="EMBL" id="JADQUG010000003">
    <property type="protein sequence ID" value="MBG9353310.1"/>
    <property type="molecule type" value="Genomic_DNA"/>
</dbReference>
<keyword evidence="4" id="KW-0949">S-adenosyl-L-methionine</keyword>
<dbReference type="InterPro" id="IPR050161">
    <property type="entry name" value="Siro_Cobalamin_biosynth"/>
</dbReference>
<keyword evidence="5" id="KW-0627">Porphyrin biosynthesis</keyword>
<comment type="caution">
    <text evidence="7">The sequence shown here is derived from an EMBL/GenBank/DDBJ whole genome shotgun (WGS) entry which is preliminary data.</text>
</comment>
<dbReference type="Gene3D" id="3.30.950.10">
    <property type="entry name" value="Methyltransferase, Cobalt-precorrin-4 Transmethylase, Domain 2"/>
    <property type="match status" value="1"/>
</dbReference>
<dbReference type="InterPro" id="IPR014776">
    <property type="entry name" value="4pyrrole_Mease_sub2"/>
</dbReference>
<keyword evidence="8" id="KW-1185">Reference proteome</keyword>
<dbReference type="CDD" id="cd11642">
    <property type="entry name" value="SUMT"/>
    <property type="match status" value="1"/>
</dbReference>
<dbReference type="InterPro" id="IPR035996">
    <property type="entry name" value="4pyrrol_Methylase_sf"/>
</dbReference>
<evidence type="ECO:0000256" key="1">
    <source>
        <dbReference type="ARBA" id="ARBA00012162"/>
    </source>
</evidence>
<dbReference type="InterPro" id="IPR014777">
    <property type="entry name" value="4pyrrole_Mease_sub1"/>
</dbReference>
<accession>A0ABS0L9T8</accession>
<evidence type="ECO:0000256" key="3">
    <source>
        <dbReference type="ARBA" id="ARBA00022679"/>
    </source>
</evidence>
<dbReference type="RefSeq" id="WP_088266252.1">
    <property type="nucleotide sequence ID" value="NZ_CBCSFR010000023.1"/>
</dbReference>
<reference evidence="7 8" key="1">
    <citation type="journal article" date="2020" name="J. Clin. Microbiol.">
        <title>Assessing the Genetic Diversity of Austrian Corynebacterium diphtheriae Clinical Isolates, 2011-2019.</title>
        <authorList>
            <person name="Schaeffer J."/>
            <person name="Huhulescu S."/>
            <person name="Stoeger A."/>
            <person name="Allerberger F."/>
            <person name="Ruppitsch W."/>
        </authorList>
    </citation>
    <scope>NUCLEOTIDE SEQUENCE [LARGE SCALE GENOMIC DNA]</scope>
    <source>
        <strain evidence="7 8">04-17</strain>
    </source>
</reference>
<keyword evidence="2 7" id="KW-0489">Methyltransferase</keyword>
<keyword evidence="3 7" id="KW-0808">Transferase</keyword>
<dbReference type="EC" id="2.1.1.107" evidence="1"/>
<name>A0ABS0L9T8_9CORY</name>
<dbReference type="NCBIfam" id="TIGR01469">
    <property type="entry name" value="cobA_cysG_Cterm"/>
    <property type="match status" value="1"/>
</dbReference>
<dbReference type="Pfam" id="PF00590">
    <property type="entry name" value="TP_methylase"/>
    <property type="match status" value="1"/>
</dbReference>
<organism evidence="7 8">
    <name type="scientific">Corynebacterium belfantii</name>
    <dbReference type="NCBI Taxonomy" id="2014537"/>
    <lineage>
        <taxon>Bacteria</taxon>
        <taxon>Bacillati</taxon>
        <taxon>Actinomycetota</taxon>
        <taxon>Actinomycetes</taxon>
        <taxon>Mycobacteriales</taxon>
        <taxon>Corynebacteriaceae</taxon>
        <taxon>Corynebacterium</taxon>
    </lineage>
</organism>
<evidence type="ECO:0000313" key="8">
    <source>
        <dbReference type="Proteomes" id="UP000615580"/>
    </source>
</evidence>
<dbReference type="GO" id="GO:0032259">
    <property type="term" value="P:methylation"/>
    <property type="evidence" value="ECO:0007669"/>
    <property type="project" value="UniProtKB-KW"/>
</dbReference>
<feature type="domain" description="Tetrapyrrole methylase" evidence="6">
    <location>
        <begin position="36"/>
        <end position="249"/>
    </location>
</feature>
<dbReference type="InterPro" id="IPR000878">
    <property type="entry name" value="4pyrrol_Mease"/>
</dbReference>
<proteinExistence type="predicted"/>
<sequence length="274" mass="29064">MVYRIMKKFTEISSRNRKLFKLAGMFSSSDSWTAPVSLIGGGPGAWDLITVRGMHRLQQADVILADHLGPASELAQLCDVSTKDIIDVSKLPYGKQVAQSKINELLIEHAQAGKKVARLKGGDPYIFGRGFEELQACAKHGIACEVIPGVTSAVSVPALAGIPITQRGVVHSFTVISGHVPPQHPQSLNDWEALAHTGGTLSVIMGVKNAGAIAQALIDAGRGADTPVAVVQEGSTENQKSFKTTLAQLRQAMKDNDIKPPAVYIIGEVAGLQA</sequence>
<evidence type="ECO:0000259" key="6">
    <source>
        <dbReference type="Pfam" id="PF00590"/>
    </source>
</evidence>
<dbReference type="NCBIfam" id="NF004790">
    <property type="entry name" value="PRK06136.1"/>
    <property type="match status" value="1"/>
</dbReference>
<dbReference type="PANTHER" id="PTHR45790">
    <property type="entry name" value="SIROHEME SYNTHASE-RELATED"/>
    <property type="match status" value="1"/>
</dbReference>
<dbReference type="Proteomes" id="UP000615580">
    <property type="component" value="Unassembled WGS sequence"/>
</dbReference>
<dbReference type="InterPro" id="IPR006366">
    <property type="entry name" value="CobA/CysG_C"/>
</dbReference>
<evidence type="ECO:0000256" key="4">
    <source>
        <dbReference type="ARBA" id="ARBA00022691"/>
    </source>
</evidence>
<dbReference type="SUPFAM" id="SSF53790">
    <property type="entry name" value="Tetrapyrrole methylase"/>
    <property type="match status" value="1"/>
</dbReference>
<gene>
    <name evidence="7" type="primary">cobA</name>
    <name evidence="7" type="ORF">I4J41_01440</name>
</gene>
<dbReference type="Gene3D" id="3.40.1010.10">
    <property type="entry name" value="Cobalt-precorrin-4 Transmethylase, Domain 1"/>
    <property type="match status" value="1"/>
</dbReference>
<evidence type="ECO:0000313" key="7">
    <source>
        <dbReference type="EMBL" id="MBG9353310.1"/>
    </source>
</evidence>
<dbReference type="GO" id="GO:0004851">
    <property type="term" value="F:uroporphyrin-III C-methyltransferase activity"/>
    <property type="evidence" value="ECO:0007669"/>
    <property type="project" value="UniProtKB-EC"/>
</dbReference>
<dbReference type="GeneID" id="97332301"/>
<evidence type="ECO:0000256" key="2">
    <source>
        <dbReference type="ARBA" id="ARBA00022603"/>
    </source>
</evidence>